<organism evidence="1 2">
    <name type="scientific">Pseudoxanthomonas mexicana</name>
    <dbReference type="NCBI Taxonomy" id="128785"/>
    <lineage>
        <taxon>Bacteria</taxon>
        <taxon>Pseudomonadati</taxon>
        <taxon>Pseudomonadota</taxon>
        <taxon>Gammaproteobacteria</taxon>
        <taxon>Lysobacterales</taxon>
        <taxon>Lysobacteraceae</taxon>
        <taxon>Pseudoxanthomonas</taxon>
    </lineage>
</organism>
<dbReference type="RefSeq" id="WP_187572155.1">
    <property type="nucleotide sequence ID" value="NZ_CP060731.1"/>
</dbReference>
<reference evidence="1 2" key="1">
    <citation type="submission" date="2020-08" db="EMBL/GenBank/DDBJ databases">
        <title>Streptomycin Non-resistant strain, P. mexicana.</title>
        <authorList>
            <person name="Ganesh-Kumar S."/>
            <person name="Zhe T."/>
            <person name="Yu Z."/>
            <person name="Min Y."/>
        </authorList>
    </citation>
    <scope>NUCLEOTIDE SEQUENCE [LARGE SCALE GENOMIC DNA]</scope>
    <source>
        <strain evidence="1 2">GTZY2</strain>
    </source>
</reference>
<keyword evidence="1" id="KW-0238">DNA-binding</keyword>
<dbReference type="EMBL" id="CP060731">
    <property type="protein sequence ID" value="QNN76328.1"/>
    <property type="molecule type" value="Genomic_DNA"/>
</dbReference>
<name>A0A7G9T8A3_PSEMX</name>
<sequence>MQIADVRRHALSLDAVTEEPHHTYSSFRVRGKIFVTIPPEETHLHVFIGEEDREQALAMHPACVEKLFWGSKVLGLRVDLARATPAVVKVLVVKAYETRVRKDAEPPRKRSAR</sequence>
<protein>
    <submittedName>
        <fullName evidence="1">MmcQ/YjbR family DNA-binding protein</fullName>
    </submittedName>
</protein>
<evidence type="ECO:0000313" key="1">
    <source>
        <dbReference type="EMBL" id="QNN76328.1"/>
    </source>
</evidence>
<gene>
    <name evidence="1" type="ORF">IAE60_10110</name>
</gene>
<dbReference type="Pfam" id="PF04237">
    <property type="entry name" value="YjbR"/>
    <property type="match status" value="1"/>
</dbReference>
<proteinExistence type="predicted"/>
<evidence type="ECO:0000313" key="2">
    <source>
        <dbReference type="Proteomes" id="UP000515838"/>
    </source>
</evidence>
<dbReference type="Proteomes" id="UP000515838">
    <property type="component" value="Chromosome"/>
</dbReference>
<dbReference type="InterPro" id="IPR038056">
    <property type="entry name" value="YjbR-like_sf"/>
</dbReference>
<dbReference type="SUPFAM" id="SSF142906">
    <property type="entry name" value="YjbR-like"/>
    <property type="match status" value="1"/>
</dbReference>
<dbReference type="GeneID" id="81471323"/>
<dbReference type="InterPro" id="IPR058532">
    <property type="entry name" value="YjbR/MT2646/Rv2570-like"/>
</dbReference>
<dbReference type="AlphaFoldDB" id="A0A7G9T8A3"/>
<dbReference type="GO" id="GO:0003677">
    <property type="term" value="F:DNA binding"/>
    <property type="evidence" value="ECO:0007669"/>
    <property type="project" value="UniProtKB-KW"/>
</dbReference>
<accession>A0A7G9T8A3</accession>